<name>A0A484IB61_9ARCH</name>
<sequence>MNLFDQYTCTTIAITEQTNIINTYKSINKVMTKPQKLISDLDNKPVYGSITIVENTNE</sequence>
<reference evidence="1 2" key="1">
    <citation type="submission" date="2019-02" db="EMBL/GenBank/DDBJ databases">
        <authorList>
            <person name="Lehtovirta-Morley E L."/>
        </authorList>
    </citation>
    <scope>NUCLEOTIDE SEQUENCE [LARGE SCALE GENOMIC DNA]</scope>
    <source>
        <strain evidence="1">NFRAN1</strain>
    </source>
</reference>
<evidence type="ECO:0000313" key="2">
    <source>
        <dbReference type="Proteomes" id="UP000294299"/>
    </source>
</evidence>
<keyword evidence="2" id="KW-1185">Reference proteome</keyword>
<proteinExistence type="predicted"/>
<evidence type="ECO:0000313" key="1">
    <source>
        <dbReference type="EMBL" id="VFJ13467.1"/>
    </source>
</evidence>
<organism evidence="1 2">
    <name type="scientific">Candidatus Nitrosocosmicus franklandianus</name>
    <dbReference type="NCBI Taxonomy" id="1798806"/>
    <lineage>
        <taxon>Archaea</taxon>
        <taxon>Nitrososphaerota</taxon>
        <taxon>Nitrososphaeria</taxon>
        <taxon>Nitrososphaerales</taxon>
        <taxon>Nitrososphaeraceae</taxon>
        <taxon>Candidatus Nitrosocosmicus</taxon>
    </lineage>
</organism>
<protein>
    <submittedName>
        <fullName evidence="1">Uncharacterized protein</fullName>
    </submittedName>
</protein>
<accession>A0A484IB61</accession>
<gene>
    <name evidence="1" type="ORF">NFRAN_1145</name>
</gene>
<dbReference type="KEGG" id="nfn:NFRAN_1145"/>
<dbReference type="AlphaFoldDB" id="A0A484IB61"/>
<dbReference type="Proteomes" id="UP000294299">
    <property type="component" value="Chromosome NFRAN"/>
</dbReference>
<dbReference type="EMBL" id="LR216287">
    <property type="protein sequence ID" value="VFJ13467.1"/>
    <property type="molecule type" value="Genomic_DNA"/>
</dbReference>